<reference evidence="4 5" key="1">
    <citation type="submission" date="2017-02" db="EMBL/GenBank/DDBJ databases">
        <title>The new phylogeny of genus Mycobacterium.</title>
        <authorList>
            <person name="Tortoli E."/>
            <person name="Trovato A."/>
            <person name="Cirillo D.M."/>
        </authorList>
    </citation>
    <scope>NUCLEOTIDE SEQUENCE [LARGE SCALE GENOMIC DNA]</scope>
    <source>
        <strain evidence="4 5">IP1130001</strain>
    </source>
</reference>
<feature type="domain" description="HTH cro/C1-type" evidence="3">
    <location>
        <begin position="20"/>
        <end position="74"/>
    </location>
</feature>
<dbReference type="Pfam" id="PF01381">
    <property type="entry name" value="HTH_3"/>
    <property type="match status" value="1"/>
</dbReference>
<evidence type="ECO:0000259" key="3">
    <source>
        <dbReference type="PROSITE" id="PS50943"/>
    </source>
</evidence>
<dbReference type="PANTHER" id="PTHR46797:SF1">
    <property type="entry name" value="METHYLPHOSPHONATE SYNTHASE"/>
    <property type="match status" value="1"/>
</dbReference>
<dbReference type="CDD" id="cd00093">
    <property type="entry name" value="HTH_XRE"/>
    <property type="match status" value="1"/>
</dbReference>
<dbReference type="EMBL" id="MVHV01000016">
    <property type="protein sequence ID" value="ORA80641.1"/>
    <property type="molecule type" value="Genomic_DNA"/>
</dbReference>
<feature type="region of interest" description="Disordered" evidence="2">
    <location>
        <begin position="88"/>
        <end position="114"/>
    </location>
</feature>
<dbReference type="RefSeq" id="WP_083011159.1">
    <property type="nucleotide sequence ID" value="NZ_CP060015.1"/>
</dbReference>
<organism evidence="4 5">
    <name type="scientific">Mycobacterium malmoense</name>
    <dbReference type="NCBI Taxonomy" id="1780"/>
    <lineage>
        <taxon>Bacteria</taxon>
        <taxon>Bacillati</taxon>
        <taxon>Actinomycetota</taxon>
        <taxon>Actinomycetes</taxon>
        <taxon>Mycobacteriales</taxon>
        <taxon>Mycobacteriaceae</taxon>
        <taxon>Mycobacterium</taxon>
    </lineage>
</organism>
<proteinExistence type="predicted"/>
<evidence type="ECO:0000313" key="4">
    <source>
        <dbReference type="EMBL" id="ORA80641.1"/>
    </source>
</evidence>
<dbReference type="SMART" id="SM00530">
    <property type="entry name" value="HTH_XRE"/>
    <property type="match status" value="1"/>
</dbReference>
<dbReference type="PANTHER" id="PTHR46797">
    <property type="entry name" value="HTH-TYPE TRANSCRIPTIONAL REGULATOR"/>
    <property type="match status" value="1"/>
</dbReference>
<dbReference type="InterPro" id="IPR050807">
    <property type="entry name" value="TransReg_Diox_bact_type"/>
</dbReference>
<comment type="caution">
    <text evidence="4">The sequence shown here is derived from an EMBL/GenBank/DDBJ whole genome shotgun (WGS) entry which is preliminary data.</text>
</comment>
<dbReference type="Proteomes" id="UP000243140">
    <property type="component" value="Unassembled WGS sequence"/>
</dbReference>
<evidence type="ECO:0000256" key="1">
    <source>
        <dbReference type="ARBA" id="ARBA00023125"/>
    </source>
</evidence>
<gene>
    <name evidence="4" type="ORF">BST29_15965</name>
</gene>
<keyword evidence="1" id="KW-0238">DNA-binding</keyword>
<evidence type="ECO:0000313" key="5">
    <source>
        <dbReference type="Proteomes" id="UP000243140"/>
    </source>
</evidence>
<protein>
    <recommendedName>
        <fullName evidence="3">HTH cro/C1-type domain-containing protein</fullName>
    </recommendedName>
</protein>
<dbReference type="InterPro" id="IPR001387">
    <property type="entry name" value="Cro/C1-type_HTH"/>
</dbReference>
<dbReference type="Gene3D" id="1.10.260.40">
    <property type="entry name" value="lambda repressor-like DNA-binding domains"/>
    <property type="match status" value="1"/>
</dbReference>
<sequence length="114" mass="12676">MAVIGPRTQRSIDAWAGSVLRVVRAKTGLTQRQLAAKASVPYSTIAKIESGARQPTHPTMAKILAAVDLSLSTRIVPYDDHDDVLWEQEQRRSPSEREQIQAEQARLARETTRA</sequence>
<name>A0ABX3SQJ7_MYCMA</name>
<dbReference type="SUPFAM" id="SSF47413">
    <property type="entry name" value="lambda repressor-like DNA-binding domains"/>
    <property type="match status" value="1"/>
</dbReference>
<evidence type="ECO:0000256" key="2">
    <source>
        <dbReference type="SAM" id="MobiDB-lite"/>
    </source>
</evidence>
<keyword evidence="5" id="KW-1185">Reference proteome</keyword>
<accession>A0ABX3SQJ7</accession>
<dbReference type="InterPro" id="IPR010982">
    <property type="entry name" value="Lambda_DNA-bd_dom_sf"/>
</dbReference>
<dbReference type="PROSITE" id="PS50943">
    <property type="entry name" value="HTH_CROC1"/>
    <property type="match status" value="1"/>
</dbReference>